<dbReference type="InterPro" id="IPR021136">
    <property type="entry name" value="Flagellar_hook_control-like_C"/>
</dbReference>
<feature type="compositionally biased region" description="Polar residues" evidence="1">
    <location>
        <begin position="349"/>
        <end position="366"/>
    </location>
</feature>
<evidence type="ECO:0000313" key="4">
    <source>
        <dbReference type="Proteomes" id="UP000319828"/>
    </source>
</evidence>
<name>A0A557NV31_9VIBR</name>
<dbReference type="Gene3D" id="3.30.750.140">
    <property type="match status" value="1"/>
</dbReference>
<keyword evidence="3" id="KW-0969">Cilium</keyword>
<feature type="compositionally biased region" description="Polar residues" evidence="1">
    <location>
        <begin position="1"/>
        <end position="14"/>
    </location>
</feature>
<feature type="compositionally biased region" description="Low complexity" evidence="1">
    <location>
        <begin position="15"/>
        <end position="31"/>
    </location>
</feature>
<organism evidence="3 4">
    <name type="scientific">Vibrio algivorus</name>
    <dbReference type="NCBI Taxonomy" id="1667024"/>
    <lineage>
        <taxon>Bacteria</taxon>
        <taxon>Pseudomonadati</taxon>
        <taxon>Pseudomonadota</taxon>
        <taxon>Gammaproteobacteria</taxon>
        <taxon>Vibrionales</taxon>
        <taxon>Vibrionaceae</taxon>
        <taxon>Vibrio</taxon>
    </lineage>
</organism>
<evidence type="ECO:0000313" key="3">
    <source>
        <dbReference type="EMBL" id="TVO32279.1"/>
    </source>
</evidence>
<dbReference type="EMBL" id="VMKJ01000059">
    <property type="protein sequence ID" value="TVO32279.1"/>
    <property type="molecule type" value="Genomic_DNA"/>
</dbReference>
<reference evidence="3 4" key="1">
    <citation type="submission" date="2019-07" db="EMBL/GenBank/DDBJ databases">
        <title>The draft genome sequence of Vibrio algivorus M1486.</title>
        <authorList>
            <person name="Meng X."/>
        </authorList>
    </citation>
    <scope>NUCLEOTIDE SEQUENCE [LARGE SCALE GENOMIC DNA]</scope>
    <source>
        <strain evidence="3 4">M1486</strain>
    </source>
</reference>
<protein>
    <submittedName>
        <fullName evidence="3">Flagellar hook-length control protein FliK</fullName>
    </submittedName>
</protein>
<dbReference type="OrthoDB" id="1792985at2"/>
<sequence length="380" mass="41073">MNLTTLLQSDLSSPSTKGLTSAISSSSSDKPGISQLGFGQLMMPVSGMDPEVSSIQSNGEVNLLDMVQLLEILQQFGEDVGISIDKEAGQIILEDGKQQSIITYQSKDGELAFELNGENLSLQQMLTMLLKQAVADESALVAANNSQIANKINQFQQLVMRADTVNQGNEQNGLLQMLQTVNHKSETAPLNQALISSDLVKSQVKTAALDPNLVAVLNNSLSSHSSSSEGLQFKATIDNAKQSNLSELGQKLTNILADKISVQLSAKNQVATVRLDPPDLGKIDLTIKVENDKLQVQINASNHTTRESLNLTADRLRHELMGQNFLNVDVSIQQENSGSSAHEKFASNEEVSIQSSFSGNELNAQDDNLELTNEKELARA</sequence>
<dbReference type="InterPro" id="IPR052563">
    <property type="entry name" value="FliK"/>
</dbReference>
<proteinExistence type="predicted"/>
<feature type="domain" description="Flagellar hook-length control protein-like C-terminal" evidence="2">
    <location>
        <begin position="259"/>
        <end position="338"/>
    </location>
</feature>
<feature type="region of interest" description="Disordered" evidence="1">
    <location>
        <begin position="337"/>
        <end position="380"/>
    </location>
</feature>
<dbReference type="InterPro" id="IPR038610">
    <property type="entry name" value="FliK-like_C_sf"/>
</dbReference>
<accession>A0A557NV31</accession>
<dbReference type="CDD" id="cd17470">
    <property type="entry name" value="T3SS_Flik_C"/>
    <property type="match status" value="1"/>
</dbReference>
<evidence type="ECO:0000256" key="1">
    <source>
        <dbReference type="SAM" id="MobiDB-lite"/>
    </source>
</evidence>
<keyword evidence="3" id="KW-0282">Flagellum</keyword>
<evidence type="ECO:0000259" key="2">
    <source>
        <dbReference type="Pfam" id="PF02120"/>
    </source>
</evidence>
<dbReference type="AlphaFoldDB" id="A0A557NV31"/>
<dbReference type="Pfam" id="PF02120">
    <property type="entry name" value="Flg_hook"/>
    <property type="match status" value="1"/>
</dbReference>
<dbReference type="Proteomes" id="UP000319828">
    <property type="component" value="Unassembled WGS sequence"/>
</dbReference>
<keyword evidence="3" id="KW-0966">Cell projection</keyword>
<dbReference type="PANTHER" id="PTHR37533">
    <property type="entry name" value="FLAGELLAR HOOK-LENGTH CONTROL PROTEIN"/>
    <property type="match status" value="1"/>
</dbReference>
<gene>
    <name evidence="3" type="ORF">FOF44_17165</name>
</gene>
<dbReference type="RefSeq" id="WP_144389164.1">
    <property type="nucleotide sequence ID" value="NZ_CANNCB010000063.1"/>
</dbReference>
<comment type="caution">
    <text evidence="3">The sequence shown here is derived from an EMBL/GenBank/DDBJ whole genome shotgun (WGS) entry which is preliminary data.</text>
</comment>
<feature type="region of interest" description="Disordered" evidence="1">
    <location>
        <begin position="1"/>
        <end position="31"/>
    </location>
</feature>
<dbReference type="PANTHER" id="PTHR37533:SF2">
    <property type="entry name" value="FLAGELLAR HOOK-LENGTH CONTROL PROTEIN"/>
    <property type="match status" value="1"/>
</dbReference>